<dbReference type="PROSITE" id="PS50943">
    <property type="entry name" value="HTH_CROC1"/>
    <property type="match status" value="1"/>
</dbReference>
<keyword evidence="3" id="KW-1185">Reference proteome</keyword>
<dbReference type="STRING" id="1082479.SAMN05216241_10744"/>
<gene>
    <name evidence="2" type="ORF">SAMN05216241_10744</name>
</gene>
<dbReference type="GO" id="GO:0003677">
    <property type="term" value="F:DNA binding"/>
    <property type="evidence" value="ECO:0007669"/>
    <property type="project" value="InterPro"/>
</dbReference>
<protein>
    <submittedName>
        <fullName evidence="2">Helix-turn-helix domain-containing protein</fullName>
    </submittedName>
</protein>
<dbReference type="RefSeq" id="WP_176758626.1">
    <property type="nucleotide sequence ID" value="NZ_FNCE01000007.1"/>
</dbReference>
<proteinExistence type="predicted"/>
<evidence type="ECO:0000313" key="2">
    <source>
        <dbReference type="EMBL" id="SDG23486.1"/>
    </source>
</evidence>
<sequence length="114" mass="12291">MSTDAAPVSRDQYDAMVERLADLEDTVALLQARLQEDGPGIPAEVLRAELDGVHLLTAWRENLGMTARDLAARAGVSATYLSEIETGRKPGSTSAYRALSSALDVPMDYLVPDE</sequence>
<accession>A0A1G7SK78</accession>
<dbReference type="Pfam" id="PF13560">
    <property type="entry name" value="HTH_31"/>
    <property type="match status" value="1"/>
</dbReference>
<evidence type="ECO:0000313" key="3">
    <source>
        <dbReference type="Proteomes" id="UP000199415"/>
    </source>
</evidence>
<evidence type="ECO:0000259" key="1">
    <source>
        <dbReference type="PROSITE" id="PS50943"/>
    </source>
</evidence>
<dbReference type="SUPFAM" id="SSF47413">
    <property type="entry name" value="lambda repressor-like DNA-binding domains"/>
    <property type="match status" value="1"/>
</dbReference>
<dbReference type="AlphaFoldDB" id="A0A1G7SK78"/>
<dbReference type="EMBL" id="FNCE01000007">
    <property type="protein sequence ID" value="SDG23486.1"/>
    <property type="molecule type" value="Genomic_DNA"/>
</dbReference>
<dbReference type="CDD" id="cd00093">
    <property type="entry name" value="HTH_XRE"/>
    <property type="match status" value="1"/>
</dbReference>
<organism evidence="2 3">
    <name type="scientific">Limimonas halophila</name>
    <dbReference type="NCBI Taxonomy" id="1082479"/>
    <lineage>
        <taxon>Bacteria</taxon>
        <taxon>Pseudomonadati</taxon>
        <taxon>Pseudomonadota</taxon>
        <taxon>Alphaproteobacteria</taxon>
        <taxon>Rhodospirillales</taxon>
        <taxon>Rhodovibrionaceae</taxon>
        <taxon>Limimonas</taxon>
    </lineage>
</organism>
<dbReference type="InterPro" id="IPR001387">
    <property type="entry name" value="Cro/C1-type_HTH"/>
</dbReference>
<feature type="domain" description="HTH cro/C1-type" evidence="1">
    <location>
        <begin position="56"/>
        <end position="110"/>
    </location>
</feature>
<dbReference type="Proteomes" id="UP000199415">
    <property type="component" value="Unassembled WGS sequence"/>
</dbReference>
<dbReference type="SMART" id="SM00530">
    <property type="entry name" value="HTH_XRE"/>
    <property type="match status" value="1"/>
</dbReference>
<name>A0A1G7SK78_9PROT</name>
<dbReference type="InterPro" id="IPR010982">
    <property type="entry name" value="Lambda_DNA-bd_dom_sf"/>
</dbReference>
<dbReference type="Gene3D" id="1.10.260.40">
    <property type="entry name" value="lambda repressor-like DNA-binding domains"/>
    <property type="match status" value="1"/>
</dbReference>
<reference evidence="2 3" key="1">
    <citation type="submission" date="2016-10" db="EMBL/GenBank/DDBJ databases">
        <authorList>
            <person name="de Groot N.N."/>
        </authorList>
    </citation>
    <scope>NUCLEOTIDE SEQUENCE [LARGE SCALE GENOMIC DNA]</scope>
    <source>
        <strain evidence="2 3">DSM 25584</strain>
    </source>
</reference>